<organism evidence="4 5">
    <name type="scientific">Meloidogyne graminicola</name>
    <dbReference type="NCBI Taxonomy" id="189291"/>
    <lineage>
        <taxon>Eukaryota</taxon>
        <taxon>Metazoa</taxon>
        <taxon>Ecdysozoa</taxon>
        <taxon>Nematoda</taxon>
        <taxon>Chromadorea</taxon>
        <taxon>Rhabditida</taxon>
        <taxon>Tylenchina</taxon>
        <taxon>Tylenchomorpha</taxon>
        <taxon>Tylenchoidea</taxon>
        <taxon>Meloidogynidae</taxon>
        <taxon>Meloidogyninae</taxon>
        <taxon>Meloidogyne</taxon>
    </lineage>
</organism>
<dbReference type="PROSITE" id="PS50041">
    <property type="entry name" value="C_TYPE_LECTIN_2"/>
    <property type="match status" value="2"/>
</dbReference>
<evidence type="ECO:0000313" key="4">
    <source>
        <dbReference type="EMBL" id="KAF7635433.1"/>
    </source>
</evidence>
<evidence type="ECO:0000259" key="3">
    <source>
        <dbReference type="PROSITE" id="PS50041"/>
    </source>
</evidence>
<dbReference type="AlphaFoldDB" id="A0A8S9ZQE6"/>
<comment type="caution">
    <text evidence="4">The sequence shown here is derived from an EMBL/GenBank/DDBJ whole genome shotgun (WGS) entry which is preliminary data.</text>
</comment>
<dbReference type="InterPro" id="IPR016187">
    <property type="entry name" value="CTDL_fold"/>
</dbReference>
<feature type="region of interest" description="Disordered" evidence="2">
    <location>
        <begin position="424"/>
        <end position="660"/>
    </location>
</feature>
<evidence type="ECO:0000256" key="1">
    <source>
        <dbReference type="ARBA" id="ARBA00023157"/>
    </source>
</evidence>
<name>A0A8S9ZQE6_9BILA</name>
<accession>A0A8S9ZQE6</accession>
<feature type="domain" description="C-type lectin" evidence="3">
    <location>
        <begin position="28"/>
        <end position="192"/>
    </location>
</feature>
<dbReference type="SMART" id="SM00034">
    <property type="entry name" value="CLECT"/>
    <property type="match status" value="2"/>
</dbReference>
<gene>
    <name evidence="4" type="ORF">Mgra_00005110</name>
</gene>
<proteinExistence type="predicted"/>
<dbReference type="InterPro" id="IPR050111">
    <property type="entry name" value="C-type_lectin/snaclec_domain"/>
</dbReference>
<keyword evidence="1" id="KW-1015">Disulfide bond</keyword>
<dbReference type="SUPFAM" id="SSF56436">
    <property type="entry name" value="C-type lectin-like"/>
    <property type="match status" value="2"/>
</dbReference>
<keyword evidence="5" id="KW-1185">Reference proteome</keyword>
<feature type="domain" description="C-type lectin" evidence="3">
    <location>
        <begin position="231"/>
        <end position="392"/>
    </location>
</feature>
<evidence type="ECO:0000313" key="5">
    <source>
        <dbReference type="Proteomes" id="UP000605970"/>
    </source>
</evidence>
<dbReference type="Gene3D" id="3.10.100.10">
    <property type="entry name" value="Mannose-Binding Protein A, subunit A"/>
    <property type="match status" value="2"/>
</dbReference>
<dbReference type="CDD" id="cd00037">
    <property type="entry name" value="CLECT"/>
    <property type="match status" value="2"/>
</dbReference>
<reference evidence="4" key="1">
    <citation type="journal article" date="2020" name="Ecol. Evol.">
        <title>Genome structure and content of the rice root-knot nematode (Meloidogyne graminicola).</title>
        <authorList>
            <person name="Phan N.T."/>
            <person name="Danchin E.G.J."/>
            <person name="Klopp C."/>
            <person name="Perfus-Barbeoch L."/>
            <person name="Kozlowski D.K."/>
            <person name="Koutsovoulos G.D."/>
            <person name="Lopez-Roques C."/>
            <person name="Bouchez O."/>
            <person name="Zahm M."/>
            <person name="Besnard G."/>
            <person name="Bellafiore S."/>
        </authorList>
    </citation>
    <scope>NUCLEOTIDE SEQUENCE</scope>
    <source>
        <strain evidence="4">VN-18</strain>
    </source>
</reference>
<feature type="non-terminal residue" evidence="4">
    <location>
        <position position="1"/>
    </location>
</feature>
<dbReference type="InterPro" id="IPR001304">
    <property type="entry name" value="C-type_lectin-like"/>
</dbReference>
<feature type="region of interest" description="Disordered" evidence="2">
    <location>
        <begin position="843"/>
        <end position="931"/>
    </location>
</feature>
<feature type="compositionally biased region" description="Low complexity" evidence="2">
    <location>
        <begin position="424"/>
        <end position="658"/>
    </location>
</feature>
<dbReference type="InterPro" id="IPR016186">
    <property type="entry name" value="C-type_lectin-like/link_sf"/>
</dbReference>
<protein>
    <recommendedName>
        <fullName evidence="3">C-type lectin domain-containing protein</fullName>
    </recommendedName>
</protein>
<dbReference type="OrthoDB" id="5877441at2759"/>
<dbReference type="EMBL" id="JABEBT010000042">
    <property type="protein sequence ID" value="KAF7635433.1"/>
    <property type="molecule type" value="Genomic_DNA"/>
</dbReference>
<dbReference type="InterPro" id="IPR018378">
    <property type="entry name" value="C-type_lectin_CS"/>
</dbReference>
<dbReference type="PROSITE" id="PS00615">
    <property type="entry name" value="C_TYPE_LECTIN_1"/>
    <property type="match status" value="2"/>
</dbReference>
<sequence>CGPCQVNQSLMLYDKNILNSNQSINNVPASRCDNCNQSTISQAHAQCVAIGGEVVSIHSKAENEFVRQLAAPYINSCQTNNSVCAQRVSSSLDYYLRIVWLGMNRCQYFPAYNATVDCINSDGTVCDYASYNGVINSANPNPAGYPWGYGNPSASDSGQGAGNIEECVAMYNATSGEWNDMSCFQKLGGVVCKRNCSATCENSSPITAVSAPSSITDTTCTLGNWTQRIGEDGKTYGYQVVLRDWLNFYEAHAKCLAIGGEVASIHSLAENEFVRHLAAPYLTQCQTNNSVCAQRVSTASLDFILRTFWLGMNRCQYYPFYNTSVDCINSDGTLCDFANYTGVINSANPNPAGYPWGYGSPSGTDGGQGAGNIEACVSMYNGTSGEWNDLSCFQKLGGVICKKNCSAACGSSTTTTIISTTTAELSTTTTQSSTTTESITTTTTSTTTTEPSTTTTTPSTTTTEPSTTTTTTSTTTTEPPTTTTTPSTTTTEPSTTTTTPSTTTTEPSTTTTTTSTTTTEPPTTTTTPSTTTTEPSTTTTTPSTTTTEPSTTTTTPSTTTTEPSTTTTTTSTTTTEPSTTTTTTSTTTTEPSTTTTTPSTTTTEPSTTTTTTSTTTTEPPTTTTTPSTTTTEPSTTTTTPSTTTTEPSTTTTTLMTTTVPCIQPPNTALLAYNRSDPKIKTQVSPAAACPCPAEPGNEDVFFVPVASVTTGGSAGASPINMQCATMESFCICDEFDICWRLTNAYAQIVINSFCDPICHMFARLSNISPFTQTLVSDTGRQITLNDELTTTNNKTHTYKPMNSSADYYVLARSIRCLSSGQICTPIKCGLATVSNTVIANTITPSTTTTTPSTTTTTPSTTTTTPSTTTTTPSTTTTTPSTTTTTPSTTTTIPSTTTTTPSTTTTIPSTITTIPSTTTTKPSTTTTKPSTTTITPKNCGNCLLGQSKIIIDKTSLATNQIVNTAAATRCDNCKQNTITQLCYETQAVETVRISCTDPTQFCACSPNEKGCFTATQPSLKADYSIFVNASYTFLTLNTGASKISNGIKTFSFTSSKTFVPNGSTFLNAPYLAVSCTGCNPIHNPGQDAQKPCR</sequence>
<dbReference type="Proteomes" id="UP000605970">
    <property type="component" value="Unassembled WGS sequence"/>
</dbReference>
<evidence type="ECO:0000256" key="2">
    <source>
        <dbReference type="SAM" id="MobiDB-lite"/>
    </source>
</evidence>
<dbReference type="PANTHER" id="PTHR22803">
    <property type="entry name" value="MANNOSE, PHOSPHOLIPASE, LECTIN RECEPTOR RELATED"/>
    <property type="match status" value="1"/>
</dbReference>